<evidence type="ECO:0000313" key="1">
    <source>
        <dbReference type="EMBL" id="CAF9903166.1"/>
    </source>
</evidence>
<keyword evidence="2" id="KW-1185">Reference proteome</keyword>
<dbReference type="Proteomes" id="UP000664203">
    <property type="component" value="Unassembled WGS sequence"/>
</dbReference>
<organism evidence="1 2">
    <name type="scientific">Alectoria fallacina</name>
    <dbReference type="NCBI Taxonomy" id="1903189"/>
    <lineage>
        <taxon>Eukaryota</taxon>
        <taxon>Fungi</taxon>
        <taxon>Dikarya</taxon>
        <taxon>Ascomycota</taxon>
        <taxon>Pezizomycotina</taxon>
        <taxon>Lecanoromycetes</taxon>
        <taxon>OSLEUM clade</taxon>
        <taxon>Lecanoromycetidae</taxon>
        <taxon>Lecanorales</taxon>
        <taxon>Lecanorineae</taxon>
        <taxon>Parmeliaceae</taxon>
        <taxon>Alectoria</taxon>
    </lineage>
</organism>
<protein>
    <submittedName>
        <fullName evidence="1">Uncharacterized protein</fullName>
    </submittedName>
</protein>
<sequence>MQIQTSLYTEEQTIEAQDWVDRIKKGNFDATAALLITLFPNVKAPSMFNDLQHRTETLLVRTLERLTLAAAKRVPGAPGAFSELSKIELEGPTRRGAAYGKLIAIFMIMPTMRVIKGRRVHWPAFDWPYGSITSMVKDFSLNRSEIHPRSLMNCLKRIEALERFTYDLVPTHSPTSMIWEPRLIVKALRKYAPRTLVHLELTGEKRAASLQTWRMVSHSSVLCGHFIHVLESVRLMTMMLFKEIDGEDIDESEEIMKNRIYGQDIDDNDEVKKKSENFGHPNSLVEPRRLADFLPPSARKLELVGGLSNEEARDMFTDLPNLKRERLPNFCEIVLKDSDPLEQETKDLCKEAGVRLKSIKRVVNGYQRIYTITKPVTQEDDLEC</sequence>
<comment type="caution">
    <text evidence="1">The sequence shown here is derived from an EMBL/GenBank/DDBJ whole genome shotgun (WGS) entry which is preliminary data.</text>
</comment>
<proteinExistence type="predicted"/>
<name>A0A8H3EAA1_9LECA</name>
<dbReference type="AlphaFoldDB" id="A0A8H3EAA1"/>
<reference evidence="1" key="1">
    <citation type="submission" date="2021-03" db="EMBL/GenBank/DDBJ databases">
        <authorList>
            <person name="Tagirdzhanova G."/>
        </authorList>
    </citation>
    <scope>NUCLEOTIDE SEQUENCE</scope>
</reference>
<accession>A0A8H3EAA1</accession>
<gene>
    <name evidence="1" type="ORF">ALECFALPRED_000153</name>
</gene>
<evidence type="ECO:0000313" key="2">
    <source>
        <dbReference type="Proteomes" id="UP000664203"/>
    </source>
</evidence>
<dbReference type="OrthoDB" id="5421601at2759"/>
<dbReference type="EMBL" id="CAJPDR010000001">
    <property type="protein sequence ID" value="CAF9903166.1"/>
    <property type="molecule type" value="Genomic_DNA"/>
</dbReference>